<dbReference type="Pfam" id="PF08547">
    <property type="entry name" value="CIA30"/>
    <property type="match status" value="1"/>
</dbReference>
<feature type="signal peptide" evidence="1">
    <location>
        <begin position="1"/>
        <end position="29"/>
    </location>
</feature>
<comment type="caution">
    <text evidence="3">The sequence shown here is derived from an EMBL/GenBank/DDBJ whole genome shotgun (WGS) entry which is preliminary data.</text>
</comment>
<proteinExistence type="predicted"/>
<feature type="domain" description="NADH:ubiquinone oxidoreductase intermediate-associated protein 30" evidence="2">
    <location>
        <begin position="54"/>
        <end position="193"/>
    </location>
</feature>
<evidence type="ECO:0000256" key="1">
    <source>
        <dbReference type="SAM" id="SignalP"/>
    </source>
</evidence>
<protein>
    <recommendedName>
        <fullName evidence="2">NADH:ubiquinone oxidoreductase intermediate-associated protein 30 domain-containing protein</fullName>
    </recommendedName>
</protein>
<organism evidence="3 4">
    <name type="scientific">Thalassotalea marina</name>
    <dbReference type="NCBI Taxonomy" id="1673741"/>
    <lineage>
        <taxon>Bacteria</taxon>
        <taxon>Pseudomonadati</taxon>
        <taxon>Pseudomonadota</taxon>
        <taxon>Gammaproteobacteria</taxon>
        <taxon>Alteromonadales</taxon>
        <taxon>Colwelliaceae</taxon>
        <taxon>Thalassotalea</taxon>
    </lineage>
</organism>
<evidence type="ECO:0000313" key="4">
    <source>
        <dbReference type="Proteomes" id="UP000623842"/>
    </source>
</evidence>
<gene>
    <name evidence="3" type="ORF">GCM10017161_11260</name>
</gene>
<dbReference type="SUPFAM" id="SSF49785">
    <property type="entry name" value="Galactose-binding domain-like"/>
    <property type="match status" value="1"/>
</dbReference>
<evidence type="ECO:0000313" key="3">
    <source>
        <dbReference type="EMBL" id="GHF85450.1"/>
    </source>
</evidence>
<dbReference type="AlphaFoldDB" id="A0A919BFM3"/>
<feature type="chain" id="PRO_5037000764" description="NADH:ubiquinone oxidoreductase intermediate-associated protein 30 domain-containing protein" evidence="1">
    <location>
        <begin position="30"/>
        <end position="199"/>
    </location>
</feature>
<keyword evidence="1" id="KW-0732">Signal</keyword>
<dbReference type="InterPro" id="IPR013857">
    <property type="entry name" value="NADH-UbQ_OxRdtase-assoc_prot30"/>
</dbReference>
<name>A0A919BFM3_9GAMM</name>
<dbReference type="RefSeq" id="WP_189768141.1">
    <property type="nucleotide sequence ID" value="NZ_BNCK01000002.1"/>
</dbReference>
<accession>A0A919BFM3</accession>
<dbReference type="Proteomes" id="UP000623842">
    <property type="component" value="Unassembled WGS sequence"/>
</dbReference>
<dbReference type="EMBL" id="BNCK01000002">
    <property type="protein sequence ID" value="GHF85450.1"/>
    <property type="molecule type" value="Genomic_DNA"/>
</dbReference>
<dbReference type="InterPro" id="IPR008979">
    <property type="entry name" value="Galactose-bd-like_sf"/>
</dbReference>
<reference evidence="3" key="1">
    <citation type="journal article" date="2014" name="Int. J. Syst. Evol. Microbiol.">
        <title>Complete genome sequence of Corynebacterium casei LMG S-19264T (=DSM 44701T), isolated from a smear-ripened cheese.</title>
        <authorList>
            <consortium name="US DOE Joint Genome Institute (JGI-PGF)"/>
            <person name="Walter F."/>
            <person name="Albersmeier A."/>
            <person name="Kalinowski J."/>
            <person name="Ruckert C."/>
        </authorList>
    </citation>
    <scope>NUCLEOTIDE SEQUENCE</scope>
    <source>
        <strain evidence="3">KCTC 42731</strain>
    </source>
</reference>
<keyword evidence="4" id="KW-1185">Reference proteome</keyword>
<sequence>MKFIKTISKRVVYITSMLACISVSSIAFASILPTVVDDFSHATNNSLGIPRLYIDDSSAGGKTKTEHTFQQGSLNITGKITPARGQPGWSSTVLPLSIDNSMQDASKFTGIKLKVKLRKGMLSVSANSSEVTNFDFHAAPIVIKPDNTFHEITIPFNTMKRAWSEQTKLNTSTLISISIVAFGLQPSDFDFDIANVSFY</sequence>
<reference evidence="3" key="2">
    <citation type="submission" date="2020-09" db="EMBL/GenBank/DDBJ databases">
        <authorList>
            <person name="Sun Q."/>
            <person name="Kim S."/>
        </authorList>
    </citation>
    <scope>NUCLEOTIDE SEQUENCE</scope>
    <source>
        <strain evidence="3">KCTC 42731</strain>
    </source>
</reference>
<evidence type="ECO:0000259" key="2">
    <source>
        <dbReference type="Pfam" id="PF08547"/>
    </source>
</evidence>